<reference evidence="14" key="2">
    <citation type="submission" date="2018-11" db="EMBL/GenBank/DDBJ databases">
        <title>Proposal to divide the Flavobacteriaceae and reorganize its genera based on Amino Acid Identity values calculated from whole genome sequences.</title>
        <authorList>
            <person name="Nicholson A.C."/>
            <person name="Gulvik C.A."/>
            <person name="Whitney A.M."/>
            <person name="Humrighouse B.W."/>
            <person name="Bell M."/>
            <person name="Holmes B."/>
            <person name="Steigerwalt A.G."/>
            <person name="Villarma A."/>
            <person name="Sheth M."/>
            <person name="Batra D."/>
            <person name="Pryor J."/>
            <person name="Bernardet J.-F."/>
            <person name="Hugo C."/>
            <person name="Kampfer P."/>
            <person name="Newman J."/>
            <person name="McQuiston J.R."/>
        </authorList>
    </citation>
    <scope>NUCLEOTIDE SEQUENCE [LARGE SCALE GENOMIC DNA]</scope>
    <source>
        <strain evidence="14">G0188</strain>
    </source>
</reference>
<keyword evidence="5" id="KW-0106">Calcium</keyword>
<dbReference type="SUPFAM" id="SSF49863">
    <property type="entry name" value="Hyaluronate lyase-like, C-terminal domain"/>
    <property type="match status" value="1"/>
</dbReference>
<dbReference type="InterPro" id="IPR003159">
    <property type="entry name" value="Lyase_8_central_dom"/>
</dbReference>
<proteinExistence type="inferred from homology"/>
<evidence type="ECO:0000259" key="8">
    <source>
        <dbReference type="Pfam" id="PF02278"/>
    </source>
</evidence>
<dbReference type="EC" id="4.2.2.20" evidence="12"/>
<sequence>MKKALTLLFVFLLGIGNTIDAQNAAINTIGDQYRNWLVGENADYSNSLVNTRYNSFKNSGIQALNLSQYDFDHPGNIWDFSVDADKDEFFNSTEKSLIRLVYLYKIQGSAASPNLYYNSAAVKEDILKIFKYIEDKGVSASTNFEYELLADNEEVVTSHYGIALRSSAYATAILLMKNELKAAGKFSHHMGALNGITTFLSPEFPYFNFTYPGYNSDVIRASVQQRFCYVLAQEDTESSRVNNMNHLKNFINNALLIANGWADAIKPDYITFHHRGAYSNSYGIDALHQASILNMMLKGSPYELNSIARQNLKKAILNYRTFSKDFTMPQGLAGRFPFTTASYNILRPALAYLYISSPVENADAGKEFMRLWNISGDANNRLVRENSVSINLIHSLGGIQNISDVVNAGLSPLPELTSGTFGFPYAGLSVHKFNGWQISVKGTSKNIWHFENGPSENRFGAYTSAGATEILTQGNPFLVNDVALRYNGWDWSHIPGTTVASVPFDILADYTMRQMNGKNFLAHAHMAHNNGVFAIDYKDANSLTGMTALKSYFFFGDKILCLGSDIKDNAGSYPIHTTLFQTLIVNPADTNWVNGSTASGTDYNFNTTGGGLWATDSYGNGYVIPNTTYNNNSVTVKRSIQNSPNQANTGSTTGSFVKAFIDHGIAPQASTYQYAIQLQGGAATGNFLSNFNAIFSVLKQDTQAHIALYIPESIYNYVIWDATTTFNYDVLEKSDKPAVIMTQKTDNNTKLKMSLTNPGLGLLAPNESYTFGQISNTASRLHRVPQSETVTVKLAGLWEIDILNPNVSLQTAGGSTNVSFVTKNGFTEQVSLKQIQTLSVSSVGKKSRYRVFPNPVTDWVYIITKDKMPISGRMNMYDSIGNKMEQNVMVEISENKAAFGLKNLPTGIYFIQIGDESFKVLKK</sequence>
<dbReference type="EMBL" id="UFVQ01000003">
    <property type="protein sequence ID" value="STC98196.1"/>
    <property type="molecule type" value="Genomic_DNA"/>
</dbReference>
<accession>A0A376DZZ8</accession>
<dbReference type="SUPFAM" id="SSF74650">
    <property type="entry name" value="Galactose mutarotase-like"/>
    <property type="match status" value="1"/>
</dbReference>
<dbReference type="InterPro" id="IPR026444">
    <property type="entry name" value="Secre_tail"/>
</dbReference>
<dbReference type="RefSeq" id="WP_123880927.1">
    <property type="nucleotide sequence ID" value="NZ_CP033920.1"/>
</dbReference>
<organism evidence="12 13">
    <name type="scientific">Chryseobacterium carnipullorum</name>
    <dbReference type="NCBI Taxonomy" id="1124835"/>
    <lineage>
        <taxon>Bacteria</taxon>
        <taxon>Pseudomonadati</taxon>
        <taxon>Bacteroidota</taxon>
        <taxon>Flavobacteriia</taxon>
        <taxon>Flavobacteriales</taxon>
        <taxon>Weeksellaceae</taxon>
        <taxon>Chryseobacterium group</taxon>
        <taxon>Chryseobacterium</taxon>
    </lineage>
</organism>
<feature type="chain" id="PRO_5044586077" evidence="7">
    <location>
        <begin position="22"/>
        <end position="923"/>
    </location>
</feature>
<evidence type="ECO:0000313" key="12">
    <source>
        <dbReference type="EMBL" id="STC98196.1"/>
    </source>
</evidence>
<keyword evidence="4 7" id="KW-0732">Signal</keyword>
<dbReference type="Pfam" id="PF09093">
    <property type="entry name" value="Lyase_catalyt"/>
    <property type="match status" value="1"/>
</dbReference>
<dbReference type="GO" id="GO:0005975">
    <property type="term" value="P:carbohydrate metabolic process"/>
    <property type="evidence" value="ECO:0007669"/>
    <property type="project" value="InterPro"/>
</dbReference>
<gene>
    <name evidence="11" type="ORF">EG346_19755</name>
    <name evidence="12" type="ORF">NCTC13533_02578</name>
</gene>
<evidence type="ECO:0000259" key="9">
    <source>
        <dbReference type="Pfam" id="PF09093"/>
    </source>
</evidence>
<dbReference type="GO" id="GO:0034000">
    <property type="term" value="F:chondroitin-sulfate-ABC endolyase activity"/>
    <property type="evidence" value="ECO:0007669"/>
    <property type="project" value="UniProtKB-EC"/>
</dbReference>
<dbReference type="InterPro" id="IPR011013">
    <property type="entry name" value="Gal_mutarotase_sf_dom"/>
</dbReference>
<evidence type="ECO:0000313" key="13">
    <source>
        <dbReference type="Proteomes" id="UP000255224"/>
    </source>
</evidence>
<protein>
    <submittedName>
        <fullName evidence="12">Chondroitin sulfate ABC endolyase</fullName>
        <ecNumber evidence="12">4.2.2.20</ecNumber>
    </submittedName>
    <submittedName>
        <fullName evidence="11">T9SS C-terminal target domain-containing protein</fullName>
    </submittedName>
</protein>
<reference evidence="12 13" key="1">
    <citation type="submission" date="2018-06" db="EMBL/GenBank/DDBJ databases">
        <authorList>
            <consortium name="Pathogen Informatics"/>
            <person name="Doyle S."/>
        </authorList>
    </citation>
    <scope>NUCLEOTIDE SEQUENCE [LARGE SCALE GENOMIC DNA]</scope>
    <source>
        <strain evidence="12 13">NCTC13533</strain>
    </source>
</reference>
<name>A0A376DZZ8_CHRCU</name>
<reference evidence="11" key="3">
    <citation type="submission" date="2018-11" db="EMBL/GenBank/DDBJ databases">
        <title>Proposal to divide the Flavobacteriaceae and reorganize its genera based on Amino Acid Identity values calculated from whole genome sequences.</title>
        <authorList>
            <person name="Nicholson A.C."/>
            <person name="Gulvik C.A."/>
            <person name="Whitney A.M."/>
            <person name="Humrighouse B.W."/>
            <person name="Bell M."/>
            <person name="Holmes B."/>
            <person name="Steigerwalt A."/>
            <person name="Villarma A."/>
            <person name="Sheth M."/>
            <person name="Batra D."/>
            <person name="Pryor J."/>
            <person name="Bernardet J.-F."/>
            <person name="Hugo C."/>
            <person name="Kampfer P."/>
            <person name="Newman J."/>
            <person name="Mcquiston J.R."/>
        </authorList>
    </citation>
    <scope>NUCLEOTIDE SEQUENCE [LARGE SCALE GENOMIC DNA]</scope>
    <source>
        <strain evidence="11">G0188</strain>
    </source>
</reference>
<dbReference type="Proteomes" id="UP000255224">
    <property type="component" value="Unassembled WGS sequence"/>
</dbReference>
<dbReference type="Pfam" id="PF18962">
    <property type="entry name" value="Por_Secre_tail"/>
    <property type="match status" value="1"/>
</dbReference>
<dbReference type="GO" id="GO:0030246">
    <property type="term" value="F:carbohydrate binding"/>
    <property type="evidence" value="ECO:0007669"/>
    <property type="project" value="InterPro"/>
</dbReference>
<evidence type="ECO:0000259" key="10">
    <source>
        <dbReference type="Pfam" id="PF18962"/>
    </source>
</evidence>
<dbReference type="InterPro" id="IPR039174">
    <property type="entry name" value="Chondroitin_ABC_lyase"/>
</dbReference>
<dbReference type="Proteomes" id="UP000273270">
    <property type="component" value="Chromosome"/>
</dbReference>
<evidence type="ECO:0000256" key="1">
    <source>
        <dbReference type="ARBA" id="ARBA00001913"/>
    </source>
</evidence>
<evidence type="ECO:0000313" key="11">
    <source>
        <dbReference type="EMBL" id="AZA50271.1"/>
    </source>
</evidence>
<dbReference type="Gene3D" id="1.50.10.100">
    <property type="entry name" value="Chondroitin AC/alginate lyase"/>
    <property type="match status" value="1"/>
</dbReference>
<dbReference type="EMBL" id="CP033920">
    <property type="protein sequence ID" value="AZA50271.1"/>
    <property type="molecule type" value="Genomic_DNA"/>
</dbReference>
<evidence type="ECO:0000313" key="14">
    <source>
        <dbReference type="Proteomes" id="UP000273270"/>
    </source>
</evidence>
<dbReference type="Pfam" id="PF02278">
    <property type="entry name" value="Lyase_8"/>
    <property type="match status" value="1"/>
</dbReference>
<dbReference type="InterPro" id="IPR008929">
    <property type="entry name" value="Chondroitin_lyas"/>
</dbReference>
<dbReference type="InterPro" id="IPR015177">
    <property type="entry name" value="Lyase_catalyt"/>
</dbReference>
<evidence type="ECO:0000256" key="6">
    <source>
        <dbReference type="ARBA" id="ARBA00023239"/>
    </source>
</evidence>
<comment type="subunit">
    <text evidence="3">Monomer.</text>
</comment>
<evidence type="ECO:0000256" key="2">
    <source>
        <dbReference type="ARBA" id="ARBA00006699"/>
    </source>
</evidence>
<dbReference type="GO" id="GO:0006027">
    <property type="term" value="P:glycosaminoglycan catabolic process"/>
    <property type="evidence" value="ECO:0007669"/>
    <property type="project" value="InterPro"/>
</dbReference>
<evidence type="ECO:0000256" key="7">
    <source>
        <dbReference type="SAM" id="SignalP"/>
    </source>
</evidence>
<dbReference type="InterPro" id="IPR011071">
    <property type="entry name" value="Lyase_8-like_C"/>
</dbReference>
<comment type="cofactor">
    <cofactor evidence="1">
        <name>Ca(2+)</name>
        <dbReference type="ChEBI" id="CHEBI:29108"/>
    </cofactor>
</comment>
<feature type="domain" description="Secretion system C-terminal sorting" evidence="10">
    <location>
        <begin position="851"/>
        <end position="923"/>
    </location>
</feature>
<dbReference type="NCBIfam" id="TIGR04183">
    <property type="entry name" value="Por_Secre_tail"/>
    <property type="match status" value="1"/>
</dbReference>
<dbReference type="InterPro" id="IPR014718">
    <property type="entry name" value="GH-type_carb-bd"/>
</dbReference>
<dbReference type="Gene3D" id="2.60.220.10">
    <property type="entry name" value="Polysaccharide lyase family 8-like, C-terminal"/>
    <property type="match status" value="1"/>
</dbReference>
<dbReference type="Gene3D" id="2.70.98.10">
    <property type="match status" value="1"/>
</dbReference>
<accession>A0A3G6NB73</accession>
<feature type="domain" description="Polysaccharide lyase family 8 central" evidence="8">
    <location>
        <begin position="429"/>
        <end position="676"/>
    </location>
</feature>
<comment type="similarity">
    <text evidence="2">Belongs to the polysaccharide lyase 8 family.</text>
</comment>
<dbReference type="SUPFAM" id="SSF48230">
    <property type="entry name" value="Chondroitin AC/alginate lyase"/>
    <property type="match status" value="1"/>
</dbReference>
<feature type="signal peptide" evidence="7">
    <location>
        <begin position="1"/>
        <end position="21"/>
    </location>
</feature>
<keyword evidence="6 12" id="KW-0456">Lyase</keyword>
<dbReference type="AlphaFoldDB" id="A0A376DZZ8"/>
<dbReference type="KEGG" id="ccau:EG346_19755"/>
<dbReference type="PANTHER" id="PTHR37322">
    <property type="match status" value="1"/>
</dbReference>
<dbReference type="PANTHER" id="PTHR37322:SF3">
    <property type="entry name" value="CHONDROITIN SULFATE ABC EXOLYASE"/>
    <property type="match status" value="1"/>
</dbReference>
<evidence type="ECO:0000256" key="3">
    <source>
        <dbReference type="ARBA" id="ARBA00011245"/>
    </source>
</evidence>
<dbReference type="OrthoDB" id="6394136at2"/>
<dbReference type="GO" id="GO:0005576">
    <property type="term" value="C:extracellular region"/>
    <property type="evidence" value="ECO:0007669"/>
    <property type="project" value="InterPro"/>
</dbReference>
<evidence type="ECO:0000256" key="5">
    <source>
        <dbReference type="ARBA" id="ARBA00022837"/>
    </source>
</evidence>
<feature type="domain" description="Lyase catalytic" evidence="9">
    <location>
        <begin position="121"/>
        <end position="353"/>
    </location>
</feature>
<keyword evidence="14" id="KW-1185">Reference proteome</keyword>
<evidence type="ECO:0000256" key="4">
    <source>
        <dbReference type="ARBA" id="ARBA00022729"/>
    </source>
</evidence>